<dbReference type="GO" id="GO:0006313">
    <property type="term" value="P:DNA transposition"/>
    <property type="evidence" value="ECO:0007669"/>
    <property type="project" value="InterPro"/>
</dbReference>
<dbReference type="Proteomes" id="UP000198706">
    <property type="component" value="Unassembled WGS sequence"/>
</dbReference>
<keyword evidence="3" id="KW-1185">Reference proteome</keyword>
<evidence type="ECO:0000313" key="2">
    <source>
        <dbReference type="EMBL" id="SDL44504.1"/>
    </source>
</evidence>
<reference evidence="2 3" key="1">
    <citation type="submission" date="2016-10" db="EMBL/GenBank/DDBJ databases">
        <authorList>
            <person name="de Groot N.N."/>
        </authorList>
    </citation>
    <scope>NUCLEOTIDE SEQUENCE [LARGE SCALE GENOMIC DNA]</scope>
    <source>
        <strain evidence="2 3">JCM 21544</strain>
    </source>
</reference>
<dbReference type="InterPro" id="IPR002686">
    <property type="entry name" value="Transposase_17"/>
</dbReference>
<evidence type="ECO:0000313" key="3">
    <source>
        <dbReference type="Proteomes" id="UP000198706"/>
    </source>
</evidence>
<feature type="domain" description="Transposase IS200-like" evidence="1">
    <location>
        <begin position="8"/>
        <end position="131"/>
    </location>
</feature>
<proteinExistence type="predicted"/>
<dbReference type="InterPro" id="IPR036515">
    <property type="entry name" value="Transposase_17_sf"/>
</dbReference>
<sequence length="158" mass="18930">MRERRTSVPDGTFFFTVHLADPSLSLLTDHIDILRDAVRRVRTAHPFEILAMVVLPDHLHALWQLPEDDNEHALRWKLIQSEFCRRTPHLEPIRLSRRLQRERSVWRSSYRLRPIRNDEELRQHTALIHANPVRHGHVQRPEEWPYSTVHRTRTVSKP</sequence>
<dbReference type="RefSeq" id="WP_084338787.1">
    <property type="nucleotide sequence ID" value="NZ_FNFD01000021.1"/>
</dbReference>
<dbReference type="STRING" id="137658.SAMN05216186_12142"/>
<gene>
    <name evidence="2" type="ORF">SAMN05216186_12142</name>
</gene>
<dbReference type="Gene3D" id="3.30.70.1290">
    <property type="entry name" value="Transposase IS200-like"/>
    <property type="match status" value="1"/>
</dbReference>
<dbReference type="PANTHER" id="PTHR36966:SF1">
    <property type="entry name" value="REP-ASSOCIATED TYROSINE TRANSPOSASE"/>
    <property type="match status" value="1"/>
</dbReference>
<name>A0A1G9K503_9PSED</name>
<dbReference type="SMART" id="SM01321">
    <property type="entry name" value="Y1_Tnp"/>
    <property type="match status" value="1"/>
</dbReference>
<dbReference type="SUPFAM" id="SSF143422">
    <property type="entry name" value="Transposase IS200-like"/>
    <property type="match status" value="1"/>
</dbReference>
<protein>
    <submittedName>
        <fullName evidence="2">Putative transposase</fullName>
    </submittedName>
</protein>
<dbReference type="NCBIfam" id="NF047646">
    <property type="entry name" value="REP_Tyr_transpos"/>
    <property type="match status" value="1"/>
</dbReference>
<dbReference type="PANTHER" id="PTHR36966">
    <property type="entry name" value="REP-ASSOCIATED TYROSINE TRANSPOSASE"/>
    <property type="match status" value="1"/>
</dbReference>
<dbReference type="GO" id="GO:0004803">
    <property type="term" value="F:transposase activity"/>
    <property type="evidence" value="ECO:0007669"/>
    <property type="project" value="InterPro"/>
</dbReference>
<accession>A0A1G9K503</accession>
<dbReference type="EMBL" id="FNFD01000021">
    <property type="protein sequence ID" value="SDL44504.1"/>
    <property type="molecule type" value="Genomic_DNA"/>
</dbReference>
<dbReference type="InterPro" id="IPR052715">
    <property type="entry name" value="RAYT_transposase"/>
</dbReference>
<organism evidence="2 3">
    <name type="scientific">Pseudomonas indica</name>
    <dbReference type="NCBI Taxonomy" id="137658"/>
    <lineage>
        <taxon>Bacteria</taxon>
        <taxon>Pseudomonadati</taxon>
        <taxon>Pseudomonadota</taxon>
        <taxon>Gammaproteobacteria</taxon>
        <taxon>Pseudomonadales</taxon>
        <taxon>Pseudomonadaceae</taxon>
        <taxon>Pseudomonas</taxon>
    </lineage>
</organism>
<evidence type="ECO:0000259" key="1">
    <source>
        <dbReference type="SMART" id="SM01321"/>
    </source>
</evidence>
<dbReference type="AlphaFoldDB" id="A0A1G9K503"/>
<dbReference type="GO" id="GO:0043565">
    <property type="term" value="F:sequence-specific DNA binding"/>
    <property type="evidence" value="ECO:0007669"/>
    <property type="project" value="TreeGrafter"/>
</dbReference>